<feature type="compositionally biased region" description="Basic residues" evidence="1">
    <location>
        <begin position="127"/>
        <end position="136"/>
    </location>
</feature>
<evidence type="ECO:0000313" key="3">
    <source>
        <dbReference type="Proteomes" id="UP001382904"/>
    </source>
</evidence>
<evidence type="ECO:0008006" key="4">
    <source>
        <dbReference type="Google" id="ProtNLM"/>
    </source>
</evidence>
<feature type="compositionally biased region" description="Basic residues" evidence="1">
    <location>
        <begin position="81"/>
        <end position="90"/>
    </location>
</feature>
<organism evidence="2 3">
    <name type="scientific">Streptomyces caledonius</name>
    <dbReference type="NCBI Taxonomy" id="3134107"/>
    <lineage>
        <taxon>Bacteria</taxon>
        <taxon>Bacillati</taxon>
        <taxon>Actinomycetota</taxon>
        <taxon>Actinomycetes</taxon>
        <taxon>Kitasatosporales</taxon>
        <taxon>Streptomycetaceae</taxon>
        <taxon>Streptomyces</taxon>
    </lineage>
</organism>
<reference evidence="2 3" key="1">
    <citation type="submission" date="2024-03" db="EMBL/GenBank/DDBJ databases">
        <title>Novel Streptomyces species of biotechnological and ecological value are a feature of Machair soil.</title>
        <authorList>
            <person name="Prole J.R."/>
            <person name="Goodfellow M."/>
            <person name="Allenby N."/>
            <person name="Ward A.C."/>
        </authorList>
    </citation>
    <scope>NUCLEOTIDE SEQUENCE [LARGE SCALE GENOMIC DNA]</scope>
    <source>
        <strain evidence="2 3">MS1.HAVA.3</strain>
    </source>
</reference>
<dbReference type="Proteomes" id="UP001382904">
    <property type="component" value="Unassembled WGS sequence"/>
</dbReference>
<name>A0ABU8TXB1_9ACTN</name>
<evidence type="ECO:0000313" key="2">
    <source>
        <dbReference type="EMBL" id="MEJ8640255.1"/>
    </source>
</evidence>
<feature type="region of interest" description="Disordered" evidence="1">
    <location>
        <begin position="80"/>
        <end position="210"/>
    </location>
</feature>
<gene>
    <name evidence="2" type="ORF">WKI68_00165</name>
</gene>
<proteinExistence type="predicted"/>
<feature type="compositionally biased region" description="Polar residues" evidence="1">
    <location>
        <begin position="158"/>
        <end position="175"/>
    </location>
</feature>
<feature type="compositionally biased region" description="Basic residues" evidence="1">
    <location>
        <begin position="200"/>
        <end position="210"/>
    </location>
</feature>
<comment type="caution">
    <text evidence="2">The sequence shown here is derived from an EMBL/GenBank/DDBJ whole genome shotgun (WGS) entry which is preliminary data.</text>
</comment>
<accession>A0ABU8TXB1</accession>
<dbReference type="EMBL" id="JBBKAM010000002">
    <property type="protein sequence ID" value="MEJ8640255.1"/>
    <property type="molecule type" value="Genomic_DNA"/>
</dbReference>
<sequence length="210" mass="22646">MLVTQVHLRTGLPHTVLAELYGTARFTIFRAIGEIRPLQAARGFVVPDRPGLRLRTLGDLFAYAEAEGITLRIDAAETQVRRPKANRPGRRLSPPARRSRAPSRPPPSATDRAACRGLADDLPSRSAPRRRSRSRMARSASSMPGVSSADGTPRLGFVSSTPTPNCGSGARSSATPADARTTPKPTARSPRWSPTAPARRATRRKQPPST</sequence>
<protein>
    <recommendedName>
        <fullName evidence="4">Helix-turn-helix domain-containing protein</fullName>
    </recommendedName>
</protein>
<feature type="compositionally biased region" description="Low complexity" evidence="1">
    <location>
        <begin position="187"/>
        <end position="199"/>
    </location>
</feature>
<evidence type="ECO:0000256" key="1">
    <source>
        <dbReference type="SAM" id="MobiDB-lite"/>
    </source>
</evidence>
<keyword evidence="3" id="KW-1185">Reference proteome</keyword>